<feature type="compositionally biased region" description="Gly residues" evidence="1">
    <location>
        <begin position="1"/>
        <end position="12"/>
    </location>
</feature>
<feature type="region of interest" description="Disordered" evidence="1">
    <location>
        <begin position="1"/>
        <end position="23"/>
    </location>
</feature>
<gene>
    <name evidence="2" type="ORF">KL86PLE_40573</name>
</gene>
<evidence type="ECO:0000313" key="2">
    <source>
        <dbReference type="EMBL" id="SCM76768.1"/>
    </source>
</evidence>
<reference evidence="2" key="1">
    <citation type="submission" date="2016-08" db="EMBL/GenBank/DDBJ databases">
        <authorList>
            <person name="Seilhamer J.J."/>
        </authorList>
    </citation>
    <scope>NUCLEOTIDE SEQUENCE</scope>
    <source>
        <strain evidence="2">86</strain>
    </source>
</reference>
<protein>
    <submittedName>
        <fullName evidence="2">Uncharacterized protein</fullName>
    </submittedName>
</protein>
<organism evidence="2">
    <name type="scientific">uncultured Pleomorphomonas sp</name>
    <dbReference type="NCBI Taxonomy" id="442121"/>
    <lineage>
        <taxon>Bacteria</taxon>
        <taxon>Pseudomonadati</taxon>
        <taxon>Pseudomonadota</taxon>
        <taxon>Alphaproteobacteria</taxon>
        <taxon>Hyphomicrobiales</taxon>
        <taxon>Pleomorphomonadaceae</taxon>
        <taxon>Pleomorphomonas</taxon>
        <taxon>environmental samples</taxon>
    </lineage>
</organism>
<dbReference type="EMBL" id="FMJD01000008">
    <property type="protein sequence ID" value="SCM76768.1"/>
    <property type="molecule type" value="Genomic_DNA"/>
</dbReference>
<evidence type="ECO:0000256" key="1">
    <source>
        <dbReference type="SAM" id="MobiDB-lite"/>
    </source>
</evidence>
<name>A0A212LGZ0_9HYPH</name>
<sequence>MRTPGRLGGQGEGALKPNDATQRSGSLGDLYLSLAFAGPRSCAFAQDDNLCICFLYIILSSCAKAQDLGPDGAMKSI</sequence>
<proteinExistence type="predicted"/>
<accession>A0A212LGZ0</accession>
<dbReference type="AlphaFoldDB" id="A0A212LGZ0"/>